<dbReference type="InterPro" id="IPR009935">
    <property type="entry name" value="DUF1467"/>
</dbReference>
<evidence type="ECO:0000256" key="1">
    <source>
        <dbReference type="SAM" id="Phobius"/>
    </source>
</evidence>
<keyword evidence="3" id="KW-1185">Reference proteome</keyword>
<dbReference type="RefSeq" id="WP_073033534.1">
    <property type="nucleotide sequence ID" value="NZ_BMLR01000001.1"/>
</dbReference>
<keyword evidence="1" id="KW-0812">Transmembrane</keyword>
<reference evidence="2 3" key="1">
    <citation type="submission" date="2016-11" db="EMBL/GenBank/DDBJ databases">
        <authorList>
            <person name="Jaros S."/>
            <person name="Januszkiewicz K."/>
            <person name="Wedrychowicz H."/>
        </authorList>
    </citation>
    <scope>NUCLEOTIDE SEQUENCE [LARGE SCALE GENOMIC DNA]</scope>
    <source>
        <strain evidence="2 3">DSM 29589</strain>
    </source>
</reference>
<feature type="transmembrane region" description="Helical" evidence="1">
    <location>
        <begin position="6"/>
        <end position="24"/>
    </location>
</feature>
<dbReference type="STRING" id="337701.SAMN05444398_1011088"/>
<name>A0A1M6YXY0_9RHOB</name>
<feature type="transmembrane region" description="Helical" evidence="1">
    <location>
        <begin position="53"/>
        <end position="76"/>
    </location>
</feature>
<protein>
    <submittedName>
        <fullName evidence="2">Predicted secreted protein</fullName>
    </submittedName>
</protein>
<dbReference type="AlphaFoldDB" id="A0A1M6YXY0"/>
<sequence>MSIASAIVLFMVIWFMTFLIVIPIRIETQGDLGEIVPGTHAGSPQKHHLRKKAWITTGIATVLWVIIGGTIISGVISVRDIDLFHRLGPGNSMWYSETE</sequence>
<proteinExistence type="predicted"/>
<gene>
    <name evidence="2" type="ORF">SAMN05444398_1011088</name>
</gene>
<keyword evidence="1" id="KW-1133">Transmembrane helix</keyword>
<keyword evidence="1" id="KW-0472">Membrane</keyword>
<dbReference type="Proteomes" id="UP000183974">
    <property type="component" value="Unassembled WGS sequence"/>
</dbReference>
<dbReference type="Pfam" id="PF07330">
    <property type="entry name" value="DUF1467"/>
    <property type="match status" value="1"/>
</dbReference>
<dbReference type="OrthoDB" id="9804637at2"/>
<evidence type="ECO:0000313" key="2">
    <source>
        <dbReference type="EMBL" id="SHL23151.1"/>
    </source>
</evidence>
<dbReference type="EMBL" id="FRBR01000001">
    <property type="protein sequence ID" value="SHL23151.1"/>
    <property type="molecule type" value="Genomic_DNA"/>
</dbReference>
<evidence type="ECO:0000313" key="3">
    <source>
        <dbReference type="Proteomes" id="UP000183974"/>
    </source>
</evidence>
<organism evidence="2 3">
    <name type="scientific">Roseovarius pacificus</name>
    <dbReference type="NCBI Taxonomy" id="337701"/>
    <lineage>
        <taxon>Bacteria</taxon>
        <taxon>Pseudomonadati</taxon>
        <taxon>Pseudomonadota</taxon>
        <taxon>Alphaproteobacteria</taxon>
        <taxon>Rhodobacterales</taxon>
        <taxon>Roseobacteraceae</taxon>
        <taxon>Roseovarius</taxon>
    </lineage>
</organism>
<accession>A0A1M6YXY0</accession>